<sequence length="136" mass="15415">MLGVEVVRLLPEEASSWSDDERERADALLDGHTVVVNVRKDGPHKHLVPWLIDQDLLTYVGHSGPRHGWPQSDFASPFVSEAKHDREAMVRHYEQWLDDRPDLLKRIREGELSGRALGCWCAPKPCHADVLAHRAG</sequence>
<dbReference type="Pfam" id="PF14216">
    <property type="entry name" value="DUF4326"/>
    <property type="match status" value="1"/>
</dbReference>
<organism evidence="2 3">
    <name type="scientific">Saccharopolyspora rhizosphaerae</name>
    <dbReference type="NCBI Taxonomy" id="2492662"/>
    <lineage>
        <taxon>Bacteria</taxon>
        <taxon>Bacillati</taxon>
        <taxon>Actinomycetota</taxon>
        <taxon>Actinomycetes</taxon>
        <taxon>Pseudonocardiales</taxon>
        <taxon>Pseudonocardiaceae</taxon>
        <taxon>Saccharopolyspora</taxon>
    </lineage>
</organism>
<evidence type="ECO:0000313" key="3">
    <source>
        <dbReference type="Proteomes" id="UP000274515"/>
    </source>
</evidence>
<dbReference type="Proteomes" id="UP000274515">
    <property type="component" value="Unassembled WGS sequence"/>
</dbReference>
<gene>
    <name evidence="2" type="ORF">EIL87_03480</name>
</gene>
<proteinExistence type="predicted"/>
<dbReference type="AlphaFoldDB" id="A0A426K127"/>
<reference evidence="2 3" key="1">
    <citation type="submission" date="2018-11" db="EMBL/GenBank/DDBJ databases">
        <title>Saccharopolyspora rhizosphaerae sp. nov., an actinomycete isolated from rhizosphere soil in Thailand.</title>
        <authorList>
            <person name="Intra B."/>
            <person name="Euanorasetr J."/>
            <person name="Take A."/>
            <person name="Inahashi Y."/>
            <person name="Mori M."/>
            <person name="Panbangred W."/>
            <person name="Matsumoto A."/>
        </authorList>
    </citation>
    <scope>NUCLEOTIDE SEQUENCE [LARGE SCALE GENOMIC DNA]</scope>
    <source>
        <strain evidence="2 3">H219</strain>
    </source>
</reference>
<dbReference type="EMBL" id="RSAA01000004">
    <property type="protein sequence ID" value="RRO19196.1"/>
    <property type="molecule type" value="Genomic_DNA"/>
</dbReference>
<protein>
    <submittedName>
        <fullName evidence="2">DUF4326 domain-containing protein</fullName>
    </submittedName>
</protein>
<evidence type="ECO:0000313" key="2">
    <source>
        <dbReference type="EMBL" id="RRO19196.1"/>
    </source>
</evidence>
<dbReference type="RefSeq" id="WP_125088693.1">
    <property type="nucleotide sequence ID" value="NZ_RSAA01000004.1"/>
</dbReference>
<dbReference type="OrthoDB" id="3483205at2"/>
<evidence type="ECO:0000259" key="1">
    <source>
        <dbReference type="Pfam" id="PF14216"/>
    </source>
</evidence>
<feature type="domain" description="DUF4326" evidence="1">
    <location>
        <begin position="60"/>
        <end position="132"/>
    </location>
</feature>
<keyword evidence="3" id="KW-1185">Reference proteome</keyword>
<accession>A0A426K127</accession>
<dbReference type="InterPro" id="IPR025475">
    <property type="entry name" value="DUF4326"/>
</dbReference>
<name>A0A426K127_9PSEU</name>
<comment type="caution">
    <text evidence="2">The sequence shown here is derived from an EMBL/GenBank/DDBJ whole genome shotgun (WGS) entry which is preliminary data.</text>
</comment>